<feature type="region of interest" description="Disordered" evidence="1">
    <location>
        <begin position="1"/>
        <end position="36"/>
    </location>
</feature>
<evidence type="ECO:0000313" key="2">
    <source>
        <dbReference type="EMBL" id="MFD1050121.1"/>
    </source>
</evidence>
<reference evidence="3" key="1">
    <citation type="journal article" date="2019" name="Int. J. Syst. Evol. Microbiol.">
        <title>The Global Catalogue of Microorganisms (GCM) 10K type strain sequencing project: providing services to taxonomists for standard genome sequencing and annotation.</title>
        <authorList>
            <consortium name="The Broad Institute Genomics Platform"/>
            <consortium name="The Broad Institute Genome Sequencing Center for Infectious Disease"/>
            <person name="Wu L."/>
            <person name="Ma J."/>
        </authorList>
    </citation>
    <scope>NUCLEOTIDE SEQUENCE [LARGE SCALE GENOMIC DNA]</scope>
    <source>
        <strain evidence="3">JCM 31486</strain>
    </source>
</reference>
<dbReference type="Proteomes" id="UP001597045">
    <property type="component" value="Unassembled WGS sequence"/>
</dbReference>
<organism evidence="2 3">
    <name type="scientific">Kibdelosporangium lantanae</name>
    <dbReference type="NCBI Taxonomy" id="1497396"/>
    <lineage>
        <taxon>Bacteria</taxon>
        <taxon>Bacillati</taxon>
        <taxon>Actinomycetota</taxon>
        <taxon>Actinomycetes</taxon>
        <taxon>Pseudonocardiales</taxon>
        <taxon>Pseudonocardiaceae</taxon>
        <taxon>Kibdelosporangium</taxon>
    </lineage>
</organism>
<evidence type="ECO:0000256" key="1">
    <source>
        <dbReference type="SAM" id="MobiDB-lite"/>
    </source>
</evidence>
<keyword evidence="3" id="KW-1185">Reference proteome</keyword>
<protein>
    <submittedName>
        <fullName evidence="2">Uncharacterized protein</fullName>
    </submittedName>
</protein>
<comment type="caution">
    <text evidence="2">The sequence shown here is derived from an EMBL/GenBank/DDBJ whole genome shotgun (WGS) entry which is preliminary data.</text>
</comment>
<name>A0ABW3MHE7_9PSEU</name>
<accession>A0ABW3MHE7</accession>
<feature type="compositionally biased region" description="Basic and acidic residues" evidence="1">
    <location>
        <begin position="9"/>
        <end position="18"/>
    </location>
</feature>
<gene>
    <name evidence="2" type="ORF">ACFQ1S_33665</name>
</gene>
<feature type="compositionally biased region" description="Acidic residues" evidence="1">
    <location>
        <begin position="19"/>
        <end position="33"/>
    </location>
</feature>
<dbReference type="EMBL" id="JBHTIS010002623">
    <property type="protein sequence ID" value="MFD1050121.1"/>
    <property type="molecule type" value="Genomic_DNA"/>
</dbReference>
<sequence length="73" mass="8593">MGHHHHHPHDHDHHHEELPEVLDTDVPDSELAPEDVSRSVVQLVLGTYMVWDARRQRLCQRYFDQPDARVAVE</sequence>
<proteinExistence type="predicted"/>
<evidence type="ECO:0000313" key="3">
    <source>
        <dbReference type="Proteomes" id="UP001597045"/>
    </source>
</evidence>